<comment type="caution">
    <text evidence="1">The sequence shown here is derived from an EMBL/GenBank/DDBJ whole genome shotgun (WGS) entry which is preliminary data.</text>
</comment>
<protein>
    <submittedName>
        <fullName evidence="1">Uncharacterized protein</fullName>
    </submittedName>
</protein>
<dbReference type="AlphaFoldDB" id="A0A9D8KFT9"/>
<gene>
    <name evidence="1" type="ORF">JW984_12290</name>
</gene>
<proteinExistence type="predicted"/>
<reference evidence="1" key="2">
    <citation type="submission" date="2021-01" db="EMBL/GenBank/DDBJ databases">
        <authorList>
            <person name="Hahn C.R."/>
            <person name="Youssef N.H."/>
            <person name="Elshahed M."/>
        </authorList>
    </citation>
    <scope>NUCLEOTIDE SEQUENCE</scope>
    <source>
        <strain evidence="1">Zod_Metabat.24</strain>
    </source>
</reference>
<sequence>MLYRWRLRHIFTVVVVILLAALIFSADCCFAVNYEGKPKIKDDGDYGYYLWRDNNKVWHIVTITGDTPHTFSGEIILTRGEFDVVEKEEKGIVETIFKYVSRIMGKEEEANKKKGKLKKEREKRIDEKEKGEKWELLEKKIEGTDVDKSGDKVLKDDLKGREVSVVNERKIEFSFNSKDEKKGFNFKVKGNSPCVIFDLMIDGKRNIRRIYIGENNVRPRHLPINKCR</sequence>
<accession>A0A9D8KFT9</accession>
<organism evidence="1 2">
    <name type="scientific">Candidatus Zymogenus saltonus</name>
    <dbReference type="NCBI Taxonomy" id="2844893"/>
    <lineage>
        <taxon>Bacteria</taxon>
        <taxon>Deltaproteobacteria</taxon>
        <taxon>Candidatus Zymogenia</taxon>
        <taxon>Candidatus Zymogeniales</taxon>
        <taxon>Candidatus Zymogenaceae</taxon>
        <taxon>Candidatus Zymogenus</taxon>
    </lineage>
</organism>
<reference evidence="1" key="1">
    <citation type="journal article" date="2021" name="Environ. Microbiol.">
        <title>Genomic characterization of three novel Desulfobacterota classes expand the metabolic and phylogenetic diversity of the phylum.</title>
        <authorList>
            <person name="Murphy C.L."/>
            <person name="Biggerstaff J."/>
            <person name="Eichhorn A."/>
            <person name="Ewing E."/>
            <person name="Shahan R."/>
            <person name="Soriano D."/>
            <person name="Stewart S."/>
            <person name="VanMol K."/>
            <person name="Walker R."/>
            <person name="Walters P."/>
            <person name="Elshahed M.S."/>
            <person name="Youssef N.H."/>
        </authorList>
    </citation>
    <scope>NUCLEOTIDE SEQUENCE</scope>
    <source>
        <strain evidence="1">Zod_Metabat.24</strain>
    </source>
</reference>
<dbReference type="Proteomes" id="UP000809273">
    <property type="component" value="Unassembled WGS sequence"/>
</dbReference>
<evidence type="ECO:0000313" key="1">
    <source>
        <dbReference type="EMBL" id="MBN1573966.1"/>
    </source>
</evidence>
<dbReference type="EMBL" id="JAFGIX010000060">
    <property type="protein sequence ID" value="MBN1573966.1"/>
    <property type="molecule type" value="Genomic_DNA"/>
</dbReference>
<name>A0A9D8KFT9_9DELT</name>
<evidence type="ECO:0000313" key="2">
    <source>
        <dbReference type="Proteomes" id="UP000809273"/>
    </source>
</evidence>